<dbReference type="STRING" id="1045774.SAMN05421872_101638"/>
<protein>
    <recommendedName>
        <fullName evidence="1">DUF6752 domain-containing protein</fullName>
    </recommendedName>
</protein>
<reference evidence="3" key="1">
    <citation type="submission" date="2016-10" db="EMBL/GenBank/DDBJ databases">
        <authorList>
            <person name="Varghese N."/>
            <person name="Submissions S."/>
        </authorList>
    </citation>
    <scope>NUCLEOTIDE SEQUENCE [LARGE SCALE GENOMIC DNA]</scope>
    <source>
        <strain evidence="3">CGMCC 4.6858</strain>
    </source>
</reference>
<dbReference type="RefSeq" id="WP_218856214.1">
    <property type="nucleotide sequence ID" value="NZ_FMZM01000001.1"/>
</dbReference>
<evidence type="ECO:0000259" key="1">
    <source>
        <dbReference type="Pfam" id="PF20537"/>
    </source>
</evidence>
<organism evidence="2 3">
    <name type="scientific">Nocardioides lianchengensis</name>
    <dbReference type="NCBI Taxonomy" id="1045774"/>
    <lineage>
        <taxon>Bacteria</taxon>
        <taxon>Bacillati</taxon>
        <taxon>Actinomycetota</taxon>
        <taxon>Actinomycetes</taxon>
        <taxon>Propionibacteriales</taxon>
        <taxon>Nocardioidaceae</taxon>
        <taxon>Nocardioides</taxon>
    </lineage>
</organism>
<dbReference type="InterPro" id="IPR046640">
    <property type="entry name" value="DUF6752"/>
</dbReference>
<evidence type="ECO:0000313" key="3">
    <source>
        <dbReference type="Proteomes" id="UP000199034"/>
    </source>
</evidence>
<sequence>MESLKNVLNRRHASTEALEARVRVLEQEVQECRQLNVRLAELCDVVTELLLPVADRDEATVRAVLEKYRADVGDPLAR</sequence>
<feature type="domain" description="DUF6752" evidence="1">
    <location>
        <begin position="18"/>
        <end position="71"/>
    </location>
</feature>
<dbReference type="AlphaFoldDB" id="A0A1G6JZP1"/>
<dbReference type="Pfam" id="PF20537">
    <property type="entry name" value="DUF6752"/>
    <property type="match status" value="1"/>
</dbReference>
<proteinExistence type="predicted"/>
<name>A0A1G6JZP1_9ACTN</name>
<dbReference type="Proteomes" id="UP000199034">
    <property type="component" value="Unassembled WGS sequence"/>
</dbReference>
<dbReference type="EMBL" id="FMZM01000001">
    <property type="protein sequence ID" value="SDC24252.1"/>
    <property type="molecule type" value="Genomic_DNA"/>
</dbReference>
<gene>
    <name evidence="2" type="ORF">SAMN05421872_101638</name>
</gene>
<accession>A0A1G6JZP1</accession>
<keyword evidence="3" id="KW-1185">Reference proteome</keyword>
<evidence type="ECO:0000313" key="2">
    <source>
        <dbReference type="EMBL" id="SDC24252.1"/>
    </source>
</evidence>